<reference evidence="1" key="1">
    <citation type="submission" date="2022-09" db="EMBL/GenBank/DDBJ databases">
        <title>The genome sequence of Rhodococcus aetherivorans N1.</title>
        <authorList>
            <person name="Jiang W."/>
        </authorList>
    </citation>
    <scope>NUCLEOTIDE SEQUENCE</scope>
    <source>
        <strain evidence="1">N1</strain>
    </source>
</reference>
<dbReference type="GeneID" id="83619244"/>
<evidence type="ECO:0000313" key="1">
    <source>
        <dbReference type="EMBL" id="UYF94659.1"/>
    </source>
</evidence>
<dbReference type="RefSeq" id="WP_231772297.1">
    <property type="nucleotide sequence ID" value="NZ_CP088969.1"/>
</dbReference>
<name>A0AA46PI39_9NOCA</name>
<accession>A0AA46PI39</accession>
<evidence type="ECO:0000313" key="2">
    <source>
        <dbReference type="Proteomes" id="UP001163947"/>
    </source>
</evidence>
<proteinExistence type="predicted"/>
<dbReference type="EMBL" id="CP106982">
    <property type="protein sequence ID" value="UYF94659.1"/>
    <property type="molecule type" value="Genomic_DNA"/>
</dbReference>
<dbReference type="Proteomes" id="UP001163947">
    <property type="component" value="Chromosome"/>
</dbReference>
<organism evidence="1 2">
    <name type="scientific">Rhodococcus aetherivorans</name>
    <dbReference type="NCBI Taxonomy" id="191292"/>
    <lineage>
        <taxon>Bacteria</taxon>
        <taxon>Bacillati</taxon>
        <taxon>Actinomycetota</taxon>
        <taxon>Actinomycetes</taxon>
        <taxon>Mycobacteriales</taxon>
        <taxon>Nocardiaceae</taxon>
        <taxon>Rhodococcus</taxon>
    </lineage>
</organism>
<sequence length="46" mass="4908">MDVVTVTDLHKHYGDVRPSTLLTCRTWGCAAAAPGIPGTPLADDRK</sequence>
<protein>
    <submittedName>
        <fullName evidence="1">Uncharacterized protein</fullName>
    </submittedName>
</protein>
<gene>
    <name evidence="1" type="ORF">OCS65_02460</name>
</gene>
<dbReference type="AlphaFoldDB" id="A0AA46PI39"/>